<evidence type="ECO:0000259" key="1">
    <source>
        <dbReference type="Pfam" id="PF18491"/>
    </source>
</evidence>
<dbReference type="RefSeq" id="WP_136954053.1">
    <property type="nucleotide sequence ID" value="NZ_CP039712.1"/>
</dbReference>
<gene>
    <name evidence="3" type="ORF">FA707_09945</name>
</gene>
<evidence type="ECO:0000259" key="2">
    <source>
        <dbReference type="Pfam" id="PF21598"/>
    </source>
</evidence>
<dbReference type="OrthoDB" id="5125854at2"/>
<dbReference type="Pfam" id="PF18491">
    <property type="entry name" value="SRA"/>
    <property type="match status" value="1"/>
</dbReference>
<accession>A0A4D7CXM5</accession>
<feature type="domain" description="PvuRts1 I-like SET and RING associated" evidence="1">
    <location>
        <begin position="146"/>
        <end position="283"/>
    </location>
</feature>
<reference evidence="3 4" key="1">
    <citation type="submission" date="2019-04" db="EMBL/GenBank/DDBJ databases">
        <title>Vagococcus sp. nov., isolated from faeces of yaks (Bos grunniens).</title>
        <authorList>
            <person name="Ge Y."/>
        </authorList>
    </citation>
    <scope>NUCLEOTIDE SEQUENCE [LARGE SCALE GENOMIC DNA]</scope>
    <source>
        <strain evidence="3 4">MN-17</strain>
    </source>
</reference>
<keyword evidence="4" id="KW-1185">Reference proteome</keyword>
<sequence length="294" mass="35416">MNKVEYLAKTFSRTKRKDYENYVLNALWHKIDYLNIRPVTQQYVKGDDHSYYLIDLYFPQINLGVEVDEAFHKNNREKDIKRELTIEEKLSSIRDENRFQLLRIDATLPLEELTNRIEFIAKEIKQKIAEKEIMQWDTDISIQDQIKAKGYLSIDDFYRFKRIKDVANQLFFKDYKGYQKASFSVKTSNQLAKVWFPTISTKDKKEHSEWLNYLNEDWSIITENNIRKDEKVMDHSLGEIRIVFAKIKNNFGLFSYRYIGNFKLVEISEDNKLRIYKKVSDNLYINYDKKEIFL</sequence>
<organism evidence="3 4">
    <name type="scientific">Vagococcus zengguangii</name>
    <dbReference type="NCBI Taxonomy" id="2571750"/>
    <lineage>
        <taxon>Bacteria</taxon>
        <taxon>Bacillati</taxon>
        <taxon>Bacillota</taxon>
        <taxon>Bacilli</taxon>
        <taxon>Lactobacillales</taxon>
        <taxon>Enterococcaceae</taxon>
        <taxon>Vagococcus</taxon>
    </lineage>
</organism>
<dbReference type="Proteomes" id="UP000298615">
    <property type="component" value="Chromosome"/>
</dbReference>
<feature type="domain" description="Restriction endonuclease PvuRts1 I-like N-terminal" evidence="2">
    <location>
        <begin position="5"/>
        <end position="140"/>
    </location>
</feature>
<dbReference type="AlphaFoldDB" id="A0A4D7CXM5"/>
<dbReference type="InterPro" id="IPR048797">
    <property type="entry name" value="PvuRts1I-like_N"/>
</dbReference>
<protein>
    <submittedName>
        <fullName evidence="3">Uncharacterized protein</fullName>
    </submittedName>
</protein>
<dbReference type="Pfam" id="PF21598">
    <property type="entry name" value="PvuRts1I-like_N"/>
    <property type="match status" value="1"/>
</dbReference>
<evidence type="ECO:0000313" key="3">
    <source>
        <dbReference type="EMBL" id="QCI87231.1"/>
    </source>
</evidence>
<proteinExistence type="predicted"/>
<dbReference type="KEGG" id="vao:FA707_09945"/>
<dbReference type="EMBL" id="CP039712">
    <property type="protein sequence ID" value="QCI87231.1"/>
    <property type="molecule type" value="Genomic_DNA"/>
</dbReference>
<name>A0A4D7CXM5_9ENTE</name>
<dbReference type="InterPro" id="IPR040674">
    <property type="entry name" value="PvuRts1I-like_SRA"/>
</dbReference>
<evidence type="ECO:0000313" key="4">
    <source>
        <dbReference type="Proteomes" id="UP000298615"/>
    </source>
</evidence>